<dbReference type="PANTHER" id="PTHR43182">
    <property type="entry name" value="COBALT-PRECORRIN-6B C(15)-METHYLTRANSFERASE (DECARBOXYLATING)"/>
    <property type="match status" value="1"/>
</dbReference>
<dbReference type="UniPathway" id="UPA00148"/>
<dbReference type="AlphaFoldDB" id="A0A7U3YPJ4"/>
<evidence type="ECO:0000256" key="3">
    <source>
        <dbReference type="ARBA" id="ARBA00022603"/>
    </source>
</evidence>
<dbReference type="GO" id="GO:0008276">
    <property type="term" value="F:protein methyltransferase activity"/>
    <property type="evidence" value="ECO:0007669"/>
    <property type="project" value="InterPro"/>
</dbReference>
<dbReference type="SUPFAM" id="SSF53335">
    <property type="entry name" value="S-adenosyl-L-methionine-dependent methyltransferases"/>
    <property type="match status" value="1"/>
</dbReference>
<sequence>MSRIELIGISGKALNSEQWPILRRCRAIVASRRHRPLVAGLLHPLIDIAPVDAMLHQVDTALIDGDVAVLASGDPLFYGIGRTLIARFGADRLRIHPALSAVQLACARFRLPWDDLTLLSLHGRTVQDLAGRILGRGPMMLFTDSRNSPDRVAATLLNALTACEDRERIAAIRIRVAENLGLADERLTSGSLAEIAAGHFSALNMMLIEQPQPSAADLCFGLREDEILHSRGLITKDEVRAATLHRLRLPATGVFWDIGGGSGSVSLEAARMCPDLSIHTIEKKPEEQANIRANIRRYGAYAIHLVSGEAPDALANLPAPDRIFIGGSGQRLEPILEAAVARLAAGGRIVVNAVLEQTETTALAALQRLGLRVASSTLAVNRRLSPDSEPRVFNPITLITGDK</sequence>
<dbReference type="Pfam" id="PF01135">
    <property type="entry name" value="PCMT"/>
    <property type="match status" value="1"/>
</dbReference>
<dbReference type="SUPFAM" id="SSF53790">
    <property type="entry name" value="Tetrapyrrole methylase"/>
    <property type="match status" value="1"/>
</dbReference>
<dbReference type="NCBIfam" id="TIGR02469">
    <property type="entry name" value="CbiT"/>
    <property type="match status" value="1"/>
</dbReference>
<protein>
    <submittedName>
        <fullName evidence="7">Precorrin-6y C5,15-methyltransferase (Decarboxylating), CbiE subunit</fullName>
        <ecNumber evidence="7">2.1.1.132</ecNumber>
    </submittedName>
</protein>
<dbReference type="PANTHER" id="PTHR43182:SF1">
    <property type="entry name" value="COBALT-PRECORRIN-7 C(5)-METHYLTRANSFERASE"/>
    <property type="match status" value="1"/>
</dbReference>
<proteinExistence type="predicted"/>
<dbReference type="KEGG" id="dpr:Despr_3022"/>
<keyword evidence="4 7" id="KW-0808">Transferase</keyword>
<name>A0A7U3YPJ4_DESPD</name>
<evidence type="ECO:0000259" key="6">
    <source>
        <dbReference type="Pfam" id="PF00590"/>
    </source>
</evidence>
<dbReference type="EC" id="2.1.1.132" evidence="7"/>
<evidence type="ECO:0000256" key="5">
    <source>
        <dbReference type="ARBA" id="ARBA00022691"/>
    </source>
</evidence>
<gene>
    <name evidence="7" type="ordered locus">Despr_3022</name>
</gene>
<dbReference type="InterPro" id="IPR014008">
    <property type="entry name" value="Cbl_synth_MTase_CbiT"/>
</dbReference>
<dbReference type="GO" id="GO:0009236">
    <property type="term" value="P:cobalamin biosynthetic process"/>
    <property type="evidence" value="ECO:0007669"/>
    <property type="project" value="UniProtKB-UniPathway"/>
</dbReference>
<feature type="domain" description="Tetrapyrrole methylase" evidence="6">
    <location>
        <begin position="52"/>
        <end position="196"/>
    </location>
</feature>
<dbReference type="InterPro" id="IPR012818">
    <property type="entry name" value="CbiE"/>
</dbReference>
<evidence type="ECO:0000313" key="8">
    <source>
        <dbReference type="Proteomes" id="UP000006365"/>
    </source>
</evidence>
<dbReference type="CDD" id="cd11644">
    <property type="entry name" value="Precorrin-6Y-MT"/>
    <property type="match status" value="1"/>
</dbReference>
<reference evidence="7 8" key="1">
    <citation type="journal article" date="2011" name="Stand. Genomic Sci.">
        <title>Complete genome sequence of Desulfobulbus propionicus type strain (1pr3).</title>
        <authorList>
            <person name="Pagani I."/>
            <person name="Lapidus A."/>
            <person name="Nolan M."/>
            <person name="Lucas S."/>
            <person name="Hammon N."/>
            <person name="Deshpande S."/>
            <person name="Cheng J.F."/>
            <person name="Chertkov O."/>
            <person name="Davenport K."/>
            <person name="Tapia R."/>
            <person name="Han C."/>
            <person name="Goodwin L."/>
            <person name="Pitluck S."/>
            <person name="Liolios K."/>
            <person name="Mavromatis K."/>
            <person name="Ivanova N."/>
            <person name="Mikhailova N."/>
            <person name="Pati A."/>
            <person name="Chen A."/>
            <person name="Palaniappan K."/>
            <person name="Land M."/>
            <person name="Hauser L."/>
            <person name="Chang Y.J."/>
            <person name="Jeffries C.D."/>
            <person name="Detter J.C."/>
            <person name="Brambilla E."/>
            <person name="Kannan K.P."/>
            <person name="Djao O.D."/>
            <person name="Rohde M."/>
            <person name="Pukall R."/>
            <person name="Spring S."/>
            <person name="Goker M."/>
            <person name="Sikorski J."/>
            <person name="Woyke T."/>
            <person name="Bristow J."/>
            <person name="Eisen J.A."/>
            <person name="Markowitz V."/>
            <person name="Hugenholtz P."/>
            <person name="Kyrpides N.C."/>
            <person name="Klenk H.P."/>
        </authorList>
    </citation>
    <scope>NUCLEOTIDE SEQUENCE [LARGE SCALE GENOMIC DNA]</scope>
    <source>
        <strain evidence="8">ATCC 33891 / DSM 2032 / 1pr3</strain>
    </source>
</reference>
<dbReference type="Gene3D" id="3.30.950.10">
    <property type="entry name" value="Methyltransferase, Cobalt-precorrin-4 Transmethylase, Domain 2"/>
    <property type="match status" value="1"/>
</dbReference>
<evidence type="ECO:0000256" key="1">
    <source>
        <dbReference type="ARBA" id="ARBA00004953"/>
    </source>
</evidence>
<keyword evidence="5" id="KW-0949">S-adenosyl-L-methionine</keyword>
<dbReference type="InterPro" id="IPR000878">
    <property type="entry name" value="4pyrrol_Mease"/>
</dbReference>
<dbReference type="NCBIfam" id="TIGR02467">
    <property type="entry name" value="CbiE"/>
    <property type="match status" value="1"/>
</dbReference>
<dbReference type="PIRSF" id="PIRSF036428">
    <property type="entry name" value="CobL"/>
    <property type="match status" value="1"/>
</dbReference>
<dbReference type="InterPro" id="IPR029063">
    <property type="entry name" value="SAM-dependent_MTases_sf"/>
</dbReference>
<dbReference type="InterPro" id="IPR050714">
    <property type="entry name" value="Cobalamin_biosynth_MTase"/>
</dbReference>
<keyword evidence="8" id="KW-1185">Reference proteome</keyword>
<evidence type="ECO:0000256" key="2">
    <source>
        <dbReference type="ARBA" id="ARBA00022573"/>
    </source>
</evidence>
<dbReference type="CDD" id="cd02440">
    <property type="entry name" value="AdoMet_MTases"/>
    <property type="match status" value="1"/>
</dbReference>
<dbReference type="Gene3D" id="3.40.50.150">
    <property type="entry name" value="Vaccinia Virus protein VP39"/>
    <property type="match status" value="1"/>
</dbReference>
<keyword evidence="2" id="KW-0169">Cobalamin biosynthesis</keyword>
<dbReference type="InterPro" id="IPR014776">
    <property type="entry name" value="4pyrrole_Mease_sub2"/>
</dbReference>
<dbReference type="InterPro" id="IPR006365">
    <property type="entry name" value="Cbl_synth_CobL"/>
</dbReference>
<dbReference type="EMBL" id="CP002364">
    <property type="protein sequence ID" value="ADW19155.1"/>
    <property type="molecule type" value="Genomic_DNA"/>
</dbReference>
<dbReference type="Proteomes" id="UP000006365">
    <property type="component" value="Chromosome"/>
</dbReference>
<dbReference type="GO" id="GO:0046025">
    <property type="term" value="F:precorrin-6Y C5,15-methyltransferase (decarboxylating) activity"/>
    <property type="evidence" value="ECO:0007669"/>
    <property type="project" value="UniProtKB-EC"/>
</dbReference>
<comment type="pathway">
    <text evidence="1">Cofactor biosynthesis; adenosylcobalamin biosynthesis.</text>
</comment>
<dbReference type="RefSeq" id="WP_015725680.1">
    <property type="nucleotide sequence ID" value="NC_014972.1"/>
</dbReference>
<dbReference type="Pfam" id="PF00590">
    <property type="entry name" value="TP_methylase"/>
    <property type="match status" value="1"/>
</dbReference>
<accession>A0A7U3YPJ4</accession>
<dbReference type="InterPro" id="IPR035996">
    <property type="entry name" value="4pyrrol_Methylase_sf"/>
</dbReference>
<organism evidence="7 8">
    <name type="scientific">Desulfobulbus propionicus (strain ATCC 33891 / DSM 2032 / VKM B-1956 / 1pr3)</name>
    <dbReference type="NCBI Taxonomy" id="577650"/>
    <lineage>
        <taxon>Bacteria</taxon>
        <taxon>Pseudomonadati</taxon>
        <taxon>Thermodesulfobacteriota</taxon>
        <taxon>Desulfobulbia</taxon>
        <taxon>Desulfobulbales</taxon>
        <taxon>Desulfobulbaceae</taxon>
        <taxon>Desulfobulbus</taxon>
    </lineage>
</organism>
<dbReference type="GO" id="GO:0032259">
    <property type="term" value="P:methylation"/>
    <property type="evidence" value="ECO:0007669"/>
    <property type="project" value="UniProtKB-KW"/>
</dbReference>
<evidence type="ECO:0000313" key="7">
    <source>
        <dbReference type="EMBL" id="ADW19155.1"/>
    </source>
</evidence>
<evidence type="ECO:0000256" key="4">
    <source>
        <dbReference type="ARBA" id="ARBA00022679"/>
    </source>
</evidence>
<dbReference type="Gene3D" id="3.40.1010.10">
    <property type="entry name" value="Cobalt-precorrin-4 Transmethylase, Domain 1"/>
    <property type="match status" value="1"/>
</dbReference>
<dbReference type="InterPro" id="IPR014777">
    <property type="entry name" value="4pyrrole_Mease_sub1"/>
</dbReference>
<keyword evidence="3 7" id="KW-0489">Methyltransferase</keyword>